<evidence type="ECO:0000313" key="2">
    <source>
        <dbReference type="EMBL" id="CDU16543.1"/>
    </source>
</evidence>
<evidence type="ECO:0000256" key="1">
    <source>
        <dbReference type="SAM" id="MobiDB-lite"/>
    </source>
</evidence>
<feature type="region of interest" description="Disordered" evidence="1">
    <location>
        <begin position="1160"/>
        <end position="1187"/>
    </location>
</feature>
<dbReference type="OrthoDB" id="775571at2759"/>
<sequence>MINIDMQIIQNEKNNNIEEQQNRYLNNEIKSGNYCDISLLKLIDEWSDIEANLYPIKNNKILKKIKYEIKKFIYSNILHKIKVNFTLFNIYYNYKYSYHLSYVNNQYFFDIFSNSCDYFYEILKKYHQENEQQFYDEFLEEKHGKEFEKKYENDLNCSENTCTVHKDYNKYMDEIFYQDENDSSGNGNNNEENCLILTQLYTSIIYCFILLIKNKYYLDFICLYMYIKFYFSINKLFLKRNICLNFTCHKTFLNLLFLLSDISIYNNNFDYDDNNGRKENNWEKKYTNKLRDLYNFDKFDQNINIGNLTNLSFNLILNLKVKINFYETNYDIDQNKYKHICKYLLFFQNELIQKYVLRLNELTNLTLKYKQYIFNKKQTTYSECQNLSTSPDSYVKNTLTDYLSRHYSEQTKQNNYDHGHNYNHNYDHNYNDNDNDIDGFSSFRFNNIDPYCIDGNFSNQNSLLKNYIFQKNITMNNLKSCNDSLLNRPLLNGPLLNSSLLNSSLFDRPLFDKSLVAQFDSHKNGQNKYLENEFLFICLNNKTYKIRIEKLIPNFFHKKNILNLDSEHNIYTNKTETDLLIFFKSQNYKKNTILKKYNHSIINYFNKTSHNYVDENKNEQFDNDECNTFLWKKSYANDTLTLKMLERKIIIEKNEIYKNNYLNIINSIYVTLHKNIICSVNHRIEEYRYIFFKKFLIFFINNSQKNKTTIKEKNDNWKNDNWENDNWKNDILECLVGYENEMFITSRRHKKIIESNKNYSEFCEKKMKKIKNGSIYINKNIICVDYNIAFWGKKKNKKYFRLYFNPFQNIFSSAFYQKYFHIFLYFSKIGSLVRYIKTFVHVFLKLIYKKEEDYLTECPRENIANNENIANIANIANNESSHVDEIIPFGDVFMSFINSINKYILKYEQDIRKIILYADLKTPLEIYNKIKQYTECIIFLNILCSCYIYKLDIFSKKNFPFSQIANVTKKNGTKKNEAKKNEAKKNEKLATEYNYVSNVIYGLAHKTNFANDDGNENHLSRQGFRQNSNCLFIFPRGNELINYIYSYYYLFINVNNKNLKNLCKYIFLRIIKPFLYFLYSYVFMGINTDYYHEYILNKNINMLFFYIYTNHKIIYNKHNLNSNQALSLPVFLNYAIKIVYSTASLSKFLRRSSENDFYLSFPKFPTNKPHQRDKQDKRGKRDKRKNKNPEFCIKNETEIAKFLCSASINKIKSFLNCYDKYKKIRKKEKRTKPQNIFIKCWNNEHYLNYVNKKTNKIVGNKLTNHFDIFCLFLLTNNDDKIINSYNSFINDKAFVKNEKHFIPSKKSQKKNQKKKQKKKQKKIAYNHFGTNKIKNHFKCSTPQYTNIHSIVSINKRKKQKKKSIIFYKKNTNKMNKLANIAYDEMDRDSEHGESDSRNSEHGESDSRNSEHDESDSRNSEHGESDSRNSEHDESDSRNINYINKKSENAKATIDVSKFKTKDKQNNDTLLQQKNNLIKFRINYKHTETTYLNDNNIQINNLNYFLYKNIFIPINNHFYMINKILVFSYLINKNLLIYLSLLKCLLFDECEHNYNFFKSIILSKENSLESGQNEVKNIYFSQKLSNTSSKIYIRHKFNTNFYKANLITNKFFNINIDIHIPQILYIFFDKDVINYYKNIYSLVSLFYYTINNLKDIFFIFRSFSKPVIYNYAEKVTHKLGDKNYQNGMGDKNDQNGRGDKNIFANITFKYMDVIKKIANKHKDYIDENDDIENSFCVINKKYNNIFLTHYKILNVGFDKKLLNNSSGSSGSGKIIKYLENIKIFNEILNDFNKIRSEMLLIITYLYDYIININIYKNYFLCFQNMLKTDKFIQLIYIHKYFIQHIFKFSFLASHFFFFSKIIFNIINTIDQFKKLVTSLQLLDNFNSDQEHTFSFIFDKHYKIVEQNIILLTSEQAQKIIKNFYINRNNLVTHIAKFQNNNLDYIYSKFYFNDYYSSLFEHS</sequence>
<dbReference type="Proteomes" id="UP000072874">
    <property type="component" value="Chromosome 4"/>
</dbReference>
<dbReference type="Proteomes" id="UP000072904">
    <property type="component" value="Chromosome 4"/>
</dbReference>
<dbReference type="EMBL" id="LM993658">
    <property type="protein sequence ID" value="VTZ73428.1"/>
    <property type="molecule type" value="Genomic_DNA"/>
</dbReference>
<dbReference type="GeneID" id="3830685"/>
<feature type="compositionally biased region" description="Basic residues" evidence="1">
    <location>
        <begin position="1177"/>
        <end position="1186"/>
    </location>
</feature>
<dbReference type="EMBL" id="LK934632">
    <property type="protein sequence ID" value="CDU16543.1"/>
    <property type="molecule type" value="Genomic_DNA"/>
</dbReference>
<dbReference type="VEuPathDB" id="PlasmoDB:PY17X_0416800"/>
<evidence type="ECO:0000313" key="4">
    <source>
        <dbReference type="Proteomes" id="UP000072874"/>
    </source>
</evidence>
<reference evidence="3" key="3">
    <citation type="submission" date="2014-05" db="EMBL/GenBank/DDBJ databases">
        <authorList>
            <person name="Aslett M.A."/>
            <person name="De Silva N."/>
        </authorList>
    </citation>
    <scope>NUCLEOTIDE SEQUENCE</scope>
    <source>
        <strain evidence="3">17X</strain>
    </source>
</reference>
<reference evidence="2" key="2">
    <citation type="submission" date="2014-05" db="EMBL/GenBank/DDBJ databases">
        <authorList>
            <person name="Aslett A.Martin."/>
            <person name="De Silva Nishadi"/>
        </authorList>
    </citation>
    <scope>NUCLEOTIDE SEQUENCE</scope>
    <source>
        <strain evidence="2">YM</strain>
    </source>
</reference>
<proteinExistence type="predicted"/>
<gene>
    <name evidence="3" type="ORF">PY17X_0416800</name>
    <name evidence="2" type="ORF">PYYM_0416800</name>
</gene>
<name>A0A077Y4N6_PLAYE</name>
<evidence type="ECO:0000313" key="3">
    <source>
        <dbReference type="EMBL" id="VTZ73428.1"/>
    </source>
</evidence>
<dbReference type="VEuPathDB" id="PlasmoDB:Py17XNL_000403988"/>
<feature type="region of interest" description="Disordered" evidence="1">
    <location>
        <begin position="1386"/>
        <end position="1443"/>
    </location>
</feature>
<dbReference type="KEGG" id="pyo:PY17X_0416800"/>
<dbReference type="RefSeq" id="XP_731463.2">
    <property type="nucleotide sequence ID" value="XM_726370.2"/>
</dbReference>
<dbReference type="VEuPathDB" id="PlasmoDB:PY03457"/>
<evidence type="ECO:0008006" key="6">
    <source>
        <dbReference type="Google" id="ProtNLM"/>
    </source>
</evidence>
<organism evidence="2 5">
    <name type="scientific">Plasmodium yoelii</name>
    <dbReference type="NCBI Taxonomy" id="5861"/>
    <lineage>
        <taxon>Eukaryota</taxon>
        <taxon>Sar</taxon>
        <taxon>Alveolata</taxon>
        <taxon>Apicomplexa</taxon>
        <taxon>Aconoidasida</taxon>
        <taxon>Haemosporida</taxon>
        <taxon>Plasmodiidae</taxon>
        <taxon>Plasmodium</taxon>
        <taxon>Plasmodium (Vinckeia)</taxon>
    </lineage>
</organism>
<dbReference type="VEuPathDB" id="PlasmoDB:PYYM_0416800"/>
<accession>A0A077Y4N6</accession>
<dbReference type="OMA" id="YYLDFIC"/>
<protein>
    <recommendedName>
        <fullName evidence="6">Gamma tubulin complex component protein N-terminal domain-containing protein</fullName>
    </recommendedName>
</protein>
<dbReference type="VEuPathDB" id="PlasmoDB:PY05739"/>
<reference evidence="4 5" key="1">
    <citation type="journal article" date="2014" name="BMC Biol.">
        <title>A comprehensive evaluation of rodent malaria parasite genomes and gene expression.</title>
        <authorList>
            <person name="Otto T.D."/>
            <person name="Bohme U."/>
            <person name="Jackson A.P."/>
            <person name="Hunt M."/>
            <person name="Franke-Fayard B."/>
            <person name="Hoeijmakers W.A."/>
            <person name="Religa A.A."/>
            <person name="Robertson L."/>
            <person name="Sanders M."/>
            <person name="Ogun S.A."/>
            <person name="Cunningham D."/>
            <person name="Erhart A."/>
            <person name="Billker O."/>
            <person name="Khan S.M."/>
            <person name="Stunnenberg H.G."/>
            <person name="Langhorne J."/>
            <person name="Holder A.A."/>
            <person name="Waters A.P."/>
            <person name="Newbold C.I."/>
            <person name="Pain A."/>
            <person name="Berriman M."/>
            <person name="Janse C.J."/>
        </authorList>
    </citation>
    <scope>NUCLEOTIDE SEQUENCE [LARGE SCALE GENOMIC DNA]</scope>
    <source>
        <strain evidence="3 4">17X</strain>
        <strain evidence="2 5">YM</strain>
    </source>
</reference>
<reference evidence="3" key="4">
    <citation type="submission" date="2019-05" db="EMBL/GenBank/DDBJ databases">
        <authorList>
            <consortium name="Pathogen Informatics"/>
        </authorList>
    </citation>
    <scope>NUCLEOTIDE SEQUENCE</scope>
    <source>
        <strain evidence="3">17X</strain>
    </source>
</reference>
<evidence type="ECO:0000313" key="5">
    <source>
        <dbReference type="Proteomes" id="UP000072904"/>
    </source>
</evidence>
<feature type="compositionally biased region" description="Basic and acidic residues" evidence="1">
    <location>
        <begin position="1388"/>
        <end position="1436"/>
    </location>
</feature>